<dbReference type="EMBL" id="VUJX02000011">
    <property type="protein sequence ID" value="KAL0930710.1"/>
    <property type="molecule type" value="Genomic_DNA"/>
</dbReference>
<evidence type="ECO:0000313" key="2">
    <source>
        <dbReference type="Proteomes" id="UP000805649"/>
    </source>
</evidence>
<dbReference type="Proteomes" id="UP000805649">
    <property type="component" value="Unassembled WGS sequence"/>
</dbReference>
<name>A0ACC3YFS4_COLTU</name>
<gene>
    <name evidence="1" type="ORF">CTRU02_214785</name>
</gene>
<protein>
    <submittedName>
        <fullName evidence="1">Uncharacterized protein</fullName>
    </submittedName>
</protein>
<comment type="caution">
    <text evidence="1">The sequence shown here is derived from an EMBL/GenBank/DDBJ whole genome shotgun (WGS) entry which is preliminary data.</text>
</comment>
<reference evidence="1 2" key="1">
    <citation type="journal article" date="2020" name="Phytopathology">
        <title>Genome Sequence Resources of Colletotrichum truncatum, C. plurivorum, C. musicola, and C. sojae: Four Species Pathogenic to Soybean (Glycine max).</title>
        <authorList>
            <person name="Rogerio F."/>
            <person name="Boufleur T.R."/>
            <person name="Ciampi-Guillardi M."/>
            <person name="Sukno S.A."/>
            <person name="Thon M.R."/>
            <person name="Massola Junior N.S."/>
            <person name="Baroncelli R."/>
        </authorList>
    </citation>
    <scope>NUCLEOTIDE SEQUENCE [LARGE SCALE GENOMIC DNA]</scope>
    <source>
        <strain evidence="1 2">CMES1059</strain>
    </source>
</reference>
<evidence type="ECO:0000313" key="1">
    <source>
        <dbReference type="EMBL" id="KAL0930710.1"/>
    </source>
</evidence>
<sequence length="45" mass="5118">MRSVADIVRPALCLWLGNFVKLSRSKRMSISVLVENIISHHLTLL</sequence>
<organism evidence="1 2">
    <name type="scientific">Colletotrichum truncatum</name>
    <name type="common">Anthracnose fungus</name>
    <name type="synonym">Colletotrichum capsici</name>
    <dbReference type="NCBI Taxonomy" id="5467"/>
    <lineage>
        <taxon>Eukaryota</taxon>
        <taxon>Fungi</taxon>
        <taxon>Dikarya</taxon>
        <taxon>Ascomycota</taxon>
        <taxon>Pezizomycotina</taxon>
        <taxon>Sordariomycetes</taxon>
        <taxon>Hypocreomycetidae</taxon>
        <taxon>Glomerellales</taxon>
        <taxon>Glomerellaceae</taxon>
        <taxon>Colletotrichum</taxon>
        <taxon>Colletotrichum truncatum species complex</taxon>
    </lineage>
</organism>
<accession>A0ACC3YFS4</accession>
<proteinExistence type="predicted"/>
<keyword evidence="2" id="KW-1185">Reference proteome</keyword>